<dbReference type="Proteomes" id="UP000774804">
    <property type="component" value="Unassembled WGS sequence"/>
</dbReference>
<dbReference type="InterPro" id="IPR036770">
    <property type="entry name" value="Ankyrin_rpt-contain_sf"/>
</dbReference>
<dbReference type="EMBL" id="RCML01000913">
    <property type="protein sequence ID" value="KAG2967713.1"/>
    <property type="molecule type" value="Genomic_DNA"/>
</dbReference>
<dbReference type="EMBL" id="MJFZ01000529">
    <property type="protein sequence ID" value="RAW27885.1"/>
    <property type="molecule type" value="Genomic_DNA"/>
</dbReference>
<reference evidence="1" key="2">
    <citation type="submission" date="2018-10" db="EMBL/GenBank/DDBJ databases">
        <title>Effector identification in a new, highly contiguous assembly of the strawberry crown rot pathogen Phytophthora cactorum.</title>
        <authorList>
            <person name="Armitage A.D."/>
            <person name="Nellist C.F."/>
            <person name="Bates H."/>
            <person name="Vickerstaff R.J."/>
            <person name="Harrison R.J."/>
        </authorList>
    </citation>
    <scope>NUCLEOTIDE SEQUENCE</scope>
    <source>
        <strain evidence="1">15-7</strain>
        <strain evidence="2">4032</strain>
        <strain evidence="3">4040</strain>
        <strain evidence="4">P415</strain>
        <strain evidence="5">P421</strain>
    </source>
</reference>
<protein>
    <recommendedName>
        <fullName evidence="8">Ankyrin repeat-containing domain</fullName>
    </recommendedName>
</protein>
<dbReference type="Gene3D" id="1.25.40.20">
    <property type="entry name" value="Ankyrin repeat-containing domain"/>
    <property type="match status" value="1"/>
</dbReference>
<dbReference type="EMBL" id="RCMV01000642">
    <property type="protein sequence ID" value="KAG3214394.1"/>
    <property type="molecule type" value="Genomic_DNA"/>
</dbReference>
<dbReference type="EMBL" id="RCMK01000683">
    <property type="protein sequence ID" value="KAG2916277.1"/>
    <property type="molecule type" value="Genomic_DNA"/>
</dbReference>
<keyword evidence="7" id="KW-1185">Reference proteome</keyword>
<dbReference type="InterPro" id="IPR052050">
    <property type="entry name" value="SecEffector_AnkRepeat"/>
</dbReference>
<dbReference type="Proteomes" id="UP000697107">
    <property type="component" value="Unassembled WGS sequence"/>
</dbReference>
<dbReference type="Proteomes" id="UP000251314">
    <property type="component" value="Unassembled WGS sequence"/>
</dbReference>
<dbReference type="OrthoDB" id="88476at2759"/>
<dbReference type="STRING" id="29920.A0A329RTQ9"/>
<dbReference type="AlphaFoldDB" id="A0A329RTQ9"/>
<dbReference type="PANTHER" id="PTHR46586">
    <property type="entry name" value="ANKYRIN REPEAT-CONTAINING PROTEIN"/>
    <property type="match status" value="1"/>
</dbReference>
<reference evidence="6 7" key="1">
    <citation type="submission" date="2018-01" db="EMBL/GenBank/DDBJ databases">
        <title>Draft genome of the strawberry crown rot pathogen Phytophthora cactorum.</title>
        <authorList>
            <person name="Armitage A.D."/>
            <person name="Lysoe E."/>
            <person name="Nellist C.F."/>
            <person name="Harrison R.J."/>
            <person name="Brurberg M.B."/>
        </authorList>
    </citation>
    <scope>NUCLEOTIDE SEQUENCE [LARGE SCALE GENOMIC DNA]</scope>
    <source>
        <strain evidence="6 7">10300</strain>
    </source>
</reference>
<dbReference type="PANTHER" id="PTHR46586:SF3">
    <property type="entry name" value="ANKYRIN REPEAT-CONTAINING PROTEIN"/>
    <property type="match status" value="1"/>
</dbReference>
<dbReference type="Proteomes" id="UP000736787">
    <property type="component" value="Unassembled WGS sequence"/>
</dbReference>
<evidence type="ECO:0000313" key="6">
    <source>
        <dbReference type="EMBL" id="RAW27885.1"/>
    </source>
</evidence>
<evidence type="ECO:0000313" key="7">
    <source>
        <dbReference type="Proteomes" id="UP000251314"/>
    </source>
</evidence>
<evidence type="ECO:0000313" key="4">
    <source>
        <dbReference type="EMBL" id="KAG2967713.1"/>
    </source>
</evidence>
<dbReference type="Proteomes" id="UP000735874">
    <property type="component" value="Unassembled WGS sequence"/>
</dbReference>
<proteinExistence type="predicted"/>
<dbReference type="InterPro" id="IPR002110">
    <property type="entry name" value="Ankyrin_rpt"/>
</dbReference>
<gene>
    <name evidence="6" type="ORF">PC110_g15719</name>
    <name evidence="1" type="ORF">PC113_g16926</name>
    <name evidence="2" type="ORF">PC115_g16254</name>
    <name evidence="3" type="ORF">PC117_g17757</name>
    <name evidence="4" type="ORF">PC118_g18428</name>
    <name evidence="5" type="ORF">PC129_g14695</name>
</gene>
<evidence type="ECO:0000313" key="3">
    <source>
        <dbReference type="EMBL" id="KAG2916277.1"/>
    </source>
</evidence>
<dbReference type="Pfam" id="PF13637">
    <property type="entry name" value="Ank_4"/>
    <property type="match status" value="1"/>
</dbReference>
<dbReference type="VEuPathDB" id="FungiDB:PC110_g15719"/>
<dbReference type="EMBL" id="RCMG01000699">
    <property type="protein sequence ID" value="KAG2850284.1"/>
    <property type="molecule type" value="Genomic_DNA"/>
</dbReference>
<name>A0A329RTQ9_9STRA</name>
<evidence type="ECO:0000313" key="5">
    <source>
        <dbReference type="EMBL" id="KAG3214394.1"/>
    </source>
</evidence>
<organism evidence="6 7">
    <name type="scientific">Phytophthora cactorum</name>
    <dbReference type="NCBI Taxonomy" id="29920"/>
    <lineage>
        <taxon>Eukaryota</taxon>
        <taxon>Sar</taxon>
        <taxon>Stramenopiles</taxon>
        <taxon>Oomycota</taxon>
        <taxon>Peronosporomycetes</taxon>
        <taxon>Peronosporales</taxon>
        <taxon>Peronosporaceae</taxon>
        <taxon>Phytophthora</taxon>
    </lineage>
</organism>
<accession>A0A329RTQ9</accession>
<evidence type="ECO:0008006" key="8">
    <source>
        <dbReference type="Google" id="ProtNLM"/>
    </source>
</evidence>
<sequence>MDEAAANGQLEILKWLRANRYDGCSTKAMEDAARNGHLEELKWLHANTTAGCTTRAMDAAAYYGHLEVCKWLHANRSEGCSADAVQFAIGNGHLRLAFWLSKHYPQYVPDYNRMWQYPSNTFDMLLFLQVNYSSLFSLEFGRGTRSDLTHENNGNDSLIAQWLLQNYPGHPTESRDFFIWPVI</sequence>
<dbReference type="EMBL" id="RCMI01000701">
    <property type="protein sequence ID" value="KAG2900301.1"/>
    <property type="molecule type" value="Genomic_DNA"/>
</dbReference>
<evidence type="ECO:0000313" key="1">
    <source>
        <dbReference type="EMBL" id="KAG2850284.1"/>
    </source>
</evidence>
<comment type="caution">
    <text evidence="6">The sequence shown here is derived from an EMBL/GenBank/DDBJ whole genome shotgun (WGS) entry which is preliminary data.</text>
</comment>
<evidence type="ECO:0000313" key="2">
    <source>
        <dbReference type="EMBL" id="KAG2900301.1"/>
    </source>
</evidence>
<dbReference type="SUPFAM" id="SSF140860">
    <property type="entry name" value="Pseudo ankyrin repeat-like"/>
    <property type="match status" value="1"/>
</dbReference>
<dbReference type="Proteomes" id="UP000760860">
    <property type="component" value="Unassembled WGS sequence"/>
</dbReference>